<organism evidence="1 2">
    <name type="scientific">Iocasia fonsfrigidae</name>
    <dbReference type="NCBI Taxonomy" id="2682810"/>
    <lineage>
        <taxon>Bacteria</taxon>
        <taxon>Bacillati</taxon>
        <taxon>Bacillota</taxon>
        <taxon>Clostridia</taxon>
        <taxon>Halanaerobiales</taxon>
        <taxon>Halanaerobiaceae</taxon>
        <taxon>Iocasia</taxon>
    </lineage>
</organism>
<proteinExistence type="predicted"/>
<keyword evidence="2" id="KW-1185">Reference proteome</keyword>
<dbReference type="RefSeq" id="WP_125990909.1">
    <property type="nucleotide sequence ID" value="NZ_CP046640.1"/>
</dbReference>
<dbReference type="Proteomes" id="UP000665020">
    <property type="component" value="Chromosome"/>
</dbReference>
<gene>
    <name evidence="1" type="ORF">GM661_12440</name>
</gene>
<name>A0A8A7KIQ0_9FIRM</name>
<evidence type="ECO:0000313" key="2">
    <source>
        <dbReference type="Proteomes" id="UP000665020"/>
    </source>
</evidence>
<sequence>MSNYQWKTKKEIIVENAHKDPFLKIEDLAKMAKTTSRYVRTILSESDISLMKLRKDYARKVENMNIAVKDKLFFYHLTRFPYQNNVKSILTDKLYLNNSADLSELGVNIKEDYSYYSFLHIIKDTPWSVCTLFIKKDKIIDGEILHSFNDLVDLLCYEVKESGIEISDLIIDIEIANGQIADSINITPLVPIYRVKQTLGSSDSVYAVMLAYFDTRQVSLNVSPNRGLILKKKEMAV</sequence>
<evidence type="ECO:0000313" key="1">
    <source>
        <dbReference type="EMBL" id="QTL98717.1"/>
    </source>
</evidence>
<dbReference type="KEGG" id="ifn:GM661_12440"/>
<accession>A0A8A7KIQ0</accession>
<reference evidence="1" key="1">
    <citation type="submission" date="2019-12" db="EMBL/GenBank/DDBJ databases">
        <authorList>
            <person name="zhang j."/>
            <person name="sun C.M."/>
        </authorList>
    </citation>
    <scope>NUCLEOTIDE SEQUENCE</scope>
    <source>
        <strain evidence="1">NS-1</strain>
    </source>
</reference>
<dbReference type="AlphaFoldDB" id="A0A8A7KIQ0"/>
<protein>
    <submittedName>
        <fullName evidence="1">Uncharacterized protein</fullName>
    </submittedName>
</protein>
<dbReference type="EMBL" id="CP046640">
    <property type="protein sequence ID" value="QTL98717.1"/>
    <property type="molecule type" value="Genomic_DNA"/>
</dbReference>